<dbReference type="Pfam" id="PF10996">
    <property type="entry name" value="Beta-Casp"/>
    <property type="match status" value="1"/>
</dbReference>
<dbReference type="SMART" id="SM01027">
    <property type="entry name" value="Beta-Casp"/>
    <property type="match status" value="1"/>
</dbReference>
<dbReference type="Gene3D" id="3.60.15.10">
    <property type="entry name" value="Ribonuclease Z/Hydroxyacylglutathione hydrolase-like"/>
    <property type="match status" value="1"/>
</dbReference>
<dbReference type="SUPFAM" id="SSF56281">
    <property type="entry name" value="Metallo-hydrolase/oxidoreductase"/>
    <property type="match status" value="1"/>
</dbReference>
<keyword evidence="1" id="KW-0378">Hydrolase</keyword>
<evidence type="ECO:0000256" key="2">
    <source>
        <dbReference type="SAM" id="MobiDB-lite"/>
    </source>
</evidence>
<dbReference type="PANTHER" id="PTHR11203">
    <property type="entry name" value="CLEAVAGE AND POLYADENYLATION SPECIFICITY FACTOR FAMILY MEMBER"/>
    <property type="match status" value="1"/>
</dbReference>
<organism evidence="5">
    <name type="scientific">bioreactor metagenome</name>
    <dbReference type="NCBI Taxonomy" id="1076179"/>
    <lineage>
        <taxon>unclassified sequences</taxon>
        <taxon>metagenomes</taxon>
        <taxon>ecological metagenomes</taxon>
    </lineage>
</organism>
<feature type="compositionally biased region" description="Basic and acidic residues" evidence="2">
    <location>
        <begin position="480"/>
        <end position="501"/>
    </location>
</feature>
<dbReference type="InterPro" id="IPR050698">
    <property type="entry name" value="MBL"/>
</dbReference>
<feature type="domain" description="Beta-Casp" evidence="4">
    <location>
        <begin position="250"/>
        <end position="379"/>
    </location>
</feature>
<comment type="caution">
    <text evidence="5">The sequence shown here is derived from an EMBL/GenBank/DDBJ whole genome shotgun (WGS) entry which is preliminary data.</text>
</comment>
<feature type="domain" description="Metallo-beta-lactamase" evidence="3">
    <location>
        <begin position="13"/>
        <end position="226"/>
    </location>
</feature>
<accession>A0A644WQ80</accession>
<dbReference type="Pfam" id="PF07521">
    <property type="entry name" value="RMMBL"/>
    <property type="match status" value="1"/>
</dbReference>
<dbReference type="PANTHER" id="PTHR11203:SF37">
    <property type="entry name" value="INTEGRATOR COMPLEX SUBUNIT 11"/>
    <property type="match status" value="1"/>
</dbReference>
<sequence length="548" mass="60804">MKLTFIGADHEVTGSCTLIEACGKRLLVDYGMEQGKDYYENAKLPVLPAEIDAVLLTHAHIDHSGLLPLLYKNGFRGAVHATDATCNLCDIMLRDSAHIQEFEAEWRNRKGKRSGEKPFVPLYTMDDAVGVLKQFVPHHYSDRFTLFGGIDVRYTDAGHLLGSSYIEVWMTENGESRKMVFSGDIGNVNQPLLRDPALVDEADFCMVESTYGDRLHDAPPDYAKALAEVLQRTFDRGGSVIVPSFAVGRTQELLYFIRRIKTEGLVHGHNGFPVFVDSPLASAATRIFIENAEYCYDDEAKAFVDAGINPLDFEGLTITETSQESMGINTDPRPKVILSASGMCEAGRIKHHLKHGLWNANNTVLFVGFQANGTLGRALIEGADKVKLFGETIHVAAEITQLPGISGHADANELIKWVTHFSPKPRRVFVNHGESSVCDLFTKRLNEEFGLSATSPFSGSVYDLLANAYVLETRPVPKEAEKRVAPAEGAERREQKPRYTESETPYGKLLEALERLTALLKRAKGHSNRELKSITSELNAISDYLERE</sequence>
<dbReference type="GO" id="GO:0016787">
    <property type="term" value="F:hydrolase activity"/>
    <property type="evidence" value="ECO:0007669"/>
    <property type="project" value="UniProtKB-KW"/>
</dbReference>
<dbReference type="AlphaFoldDB" id="A0A644WQ80"/>
<evidence type="ECO:0000259" key="3">
    <source>
        <dbReference type="SMART" id="SM00849"/>
    </source>
</evidence>
<dbReference type="Gene3D" id="3.40.50.10890">
    <property type="match status" value="1"/>
</dbReference>
<dbReference type="CDD" id="cd16295">
    <property type="entry name" value="TTHA0252-CPSF-like_MBL-fold"/>
    <property type="match status" value="1"/>
</dbReference>
<dbReference type="InterPro" id="IPR001279">
    <property type="entry name" value="Metallo-B-lactamas"/>
</dbReference>
<gene>
    <name evidence="5" type="ORF">SDC9_52187</name>
</gene>
<evidence type="ECO:0000313" key="5">
    <source>
        <dbReference type="EMBL" id="MPM05892.1"/>
    </source>
</evidence>
<evidence type="ECO:0000256" key="1">
    <source>
        <dbReference type="ARBA" id="ARBA00022801"/>
    </source>
</evidence>
<proteinExistence type="predicted"/>
<protein>
    <submittedName>
        <fullName evidence="5">Uncharacterized protein</fullName>
    </submittedName>
</protein>
<evidence type="ECO:0000259" key="4">
    <source>
        <dbReference type="SMART" id="SM01027"/>
    </source>
</evidence>
<dbReference type="InterPro" id="IPR036866">
    <property type="entry name" value="RibonucZ/Hydroxyglut_hydro"/>
</dbReference>
<dbReference type="EMBL" id="VSSQ01001175">
    <property type="protein sequence ID" value="MPM05892.1"/>
    <property type="molecule type" value="Genomic_DNA"/>
</dbReference>
<dbReference type="SMART" id="SM00849">
    <property type="entry name" value="Lactamase_B"/>
    <property type="match status" value="1"/>
</dbReference>
<reference evidence="5" key="1">
    <citation type="submission" date="2019-08" db="EMBL/GenBank/DDBJ databases">
        <authorList>
            <person name="Kucharzyk K."/>
            <person name="Murdoch R.W."/>
            <person name="Higgins S."/>
            <person name="Loffler F."/>
        </authorList>
    </citation>
    <scope>NUCLEOTIDE SEQUENCE</scope>
</reference>
<dbReference type="InterPro" id="IPR011108">
    <property type="entry name" value="RMMBL"/>
</dbReference>
<name>A0A644WQ80_9ZZZZ</name>
<dbReference type="Pfam" id="PF00753">
    <property type="entry name" value="Lactamase_B"/>
    <property type="match status" value="1"/>
</dbReference>
<dbReference type="GO" id="GO:0004521">
    <property type="term" value="F:RNA endonuclease activity"/>
    <property type="evidence" value="ECO:0007669"/>
    <property type="project" value="TreeGrafter"/>
</dbReference>
<feature type="region of interest" description="Disordered" evidence="2">
    <location>
        <begin position="480"/>
        <end position="505"/>
    </location>
</feature>
<dbReference type="InterPro" id="IPR022712">
    <property type="entry name" value="Beta_Casp"/>
</dbReference>